<dbReference type="InterPro" id="IPR020846">
    <property type="entry name" value="MFS_dom"/>
</dbReference>
<dbReference type="SUPFAM" id="SSF103473">
    <property type="entry name" value="MFS general substrate transporter"/>
    <property type="match status" value="1"/>
</dbReference>
<evidence type="ECO:0000256" key="3">
    <source>
        <dbReference type="ARBA" id="ARBA00022692"/>
    </source>
</evidence>
<evidence type="ECO:0000256" key="4">
    <source>
        <dbReference type="ARBA" id="ARBA00022989"/>
    </source>
</evidence>
<sequence>MEPTNDRSSDLKQEHGTHSDSDDVHTLVSLPKLDDRTPPRLLRKVDLRLMPIMLACYTLQFIDKGILNYANIMGIQKDTHLHGDQFSWLATAFFIVFALVQIPGIYVLSKVPVNIYLGCGMLLCAIGVACTAACNSYASLLTVRIILAVGEATMSPSLSLVTMKWYTKQEASRRYGIWYSGLGVGQIIGGLISFGFQHVKKGSFGSWRGMFLVCGLLNLIVAAWTFFSLTDNPSEASFLTPAEQSYFTARLLHVNKYHVSTKRFTFRQVRSTLTSDLSIWLAVLVAASCSIQSGAIGTFSSALITGFGYSPKQAALLNMPSGAVSIVSCLAATWFVENKFPRSLAILCLVAPAVTGASLMSFAHQKGALLAGIWMINSVTPILIVVISWTQANCAGHTKRVTYNAMMMIAFGIGNICGPQTFRAKDAPKFWPARVTMVAATGTSGLLTIVLLGLYVWRNRTRRAGELEDEKRVYDERDEKTDFEITGFRYVY</sequence>
<evidence type="ECO:0000256" key="2">
    <source>
        <dbReference type="ARBA" id="ARBA00022448"/>
    </source>
</evidence>
<dbReference type="Gene3D" id="1.20.1250.20">
    <property type="entry name" value="MFS general substrate transporter like domains"/>
    <property type="match status" value="2"/>
</dbReference>
<dbReference type="Pfam" id="PF07690">
    <property type="entry name" value="MFS_1"/>
    <property type="match status" value="1"/>
</dbReference>
<name>A0A8K0UJ55_9AGAR</name>
<dbReference type="EMBL" id="JAEVFJ010000037">
    <property type="protein sequence ID" value="KAH8091061.1"/>
    <property type="molecule type" value="Genomic_DNA"/>
</dbReference>
<dbReference type="PANTHER" id="PTHR43791:SF40">
    <property type="entry name" value="THIAMINE PATHWAY TRANSPORTER THI73"/>
    <property type="match status" value="1"/>
</dbReference>
<evidence type="ECO:0000259" key="8">
    <source>
        <dbReference type="PROSITE" id="PS50850"/>
    </source>
</evidence>
<comment type="subcellular location">
    <subcellularLocation>
        <location evidence="1">Membrane</location>
        <topology evidence="1">Multi-pass membrane protein</topology>
    </subcellularLocation>
</comment>
<keyword evidence="3 7" id="KW-0812">Transmembrane</keyword>
<evidence type="ECO:0000313" key="10">
    <source>
        <dbReference type="Proteomes" id="UP000813824"/>
    </source>
</evidence>
<keyword evidence="5 7" id="KW-0472">Membrane</keyword>
<feature type="region of interest" description="Disordered" evidence="6">
    <location>
        <begin position="1"/>
        <end position="24"/>
    </location>
</feature>
<dbReference type="GO" id="GO:0022857">
    <property type="term" value="F:transmembrane transporter activity"/>
    <property type="evidence" value="ECO:0007669"/>
    <property type="project" value="InterPro"/>
</dbReference>
<dbReference type="Proteomes" id="UP000813824">
    <property type="component" value="Unassembled WGS sequence"/>
</dbReference>
<evidence type="ECO:0000256" key="7">
    <source>
        <dbReference type="SAM" id="Phobius"/>
    </source>
</evidence>
<dbReference type="OrthoDB" id="6730379at2759"/>
<feature type="transmembrane region" description="Helical" evidence="7">
    <location>
        <begin position="209"/>
        <end position="229"/>
    </location>
</feature>
<feature type="transmembrane region" description="Helical" evidence="7">
    <location>
        <begin position="401"/>
        <end position="422"/>
    </location>
</feature>
<feature type="transmembrane region" description="Helical" evidence="7">
    <location>
        <begin position="434"/>
        <end position="457"/>
    </location>
</feature>
<feature type="transmembrane region" description="Helical" evidence="7">
    <location>
        <begin position="316"/>
        <end position="336"/>
    </location>
</feature>
<keyword evidence="4 7" id="KW-1133">Transmembrane helix</keyword>
<evidence type="ECO:0000313" key="9">
    <source>
        <dbReference type="EMBL" id="KAH8091061.1"/>
    </source>
</evidence>
<organism evidence="9 10">
    <name type="scientific">Cristinia sonorae</name>
    <dbReference type="NCBI Taxonomy" id="1940300"/>
    <lineage>
        <taxon>Eukaryota</taxon>
        <taxon>Fungi</taxon>
        <taxon>Dikarya</taxon>
        <taxon>Basidiomycota</taxon>
        <taxon>Agaricomycotina</taxon>
        <taxon>Agaricomycetes</taxon>
        <taxon>Agaricomycetidae</taxon>
        <taxon>Agaricales</taxon>
        <taxon>Pleurotineae</taxon>
        <taxon>Stephanosporaceae</taxon>
        <taxon>Cristinia</taxon>
    </lineage>
</organism>
<evidence type="ECO:0000256" key="1">
    <source>
        <dbReference type="ARBA" id="ARBA00004141"/>
    </source>
</evidence>
<evidence type="ECO:0000256" key="5">
    <source>
        <dbReference type="ARBA" id="ARBA00023136"/>
    </source>
</evidence>
<comment type="caution">
    <text evidence="9">The sequence shown here is derived from an EMBL/GenBank/DDBJ whole genome shotgun (WGS) entry which is preliminary data.</text>
</comment>
<gene>
    <name evidence="9" type="ORF">BXZ70DRAFT_994136</name>
</gene>
<dbReference type="PROSITE" id="PS50850">
    <property type="entry name" value="MFS"/>
    <property type="match status" value="1"/>
</dbReference>
<proteinExistence type="predicted"/>
<protein>
    <submittedName>
        <fullName evidence="9">MFS transporter</fullName>
    </submittedName>
</protein>
<dbReference type="InterPro" id="IPR036259">
    <property type="entry name" value="MFS_trans_sf"/>
</dbReference>
<keyword evidence="10" id="KW-1185">Reference proteome</keyword>
<evidence type="ECO:0000256" key="6">
    <source>
        <dbReference type="SAM" id="MobiDB-lite"/>
    </source>
</evidence>
<feature type="transmembrane region" description="Helical" evidence="7">
    <location>
        <begin position="115"/>
        <end position="138"/>
    </location>
</feature>
<feature type="transmembrane region" description="Helical" evidence="7">
    <location>
        <begin position="343"/>
        <end position="363"/>
    </location>
</feature>
<feature type="transmembrane region" description="Helical" evidence="7">
    <location>
        <begin position="277"/>
        <end position="304"/>
    </location>
</feature>
<feature type="transmembrane region" description="Helical" evidence="7">
    <location>
        <begin position="87"/>
        <end position="108"/>
    </location>
</feature>
<dbReference type="AlphaFoldDB" id="A0A8K0UJ55"/>
<keyword evidence="2" id="KW-0813">Transport</keyword>
<feature type="transmembrane region" description="Helical" evidence="7">
    <location>
        <begin position="175"/>
        <end position="197"/>
    </location>
</feature>
<feature type="transmembrane region" description="Helical" evidence="7">
    <location>
        <begin position="369"/>
        <end position="389"/>
    </location>
</feature>
<feature type="transmembrane region" description="Helical" evidence="7">
    <location>
        <begin position="144"/>
        <end position="163"/>
    </location>
</feature>
<reference evidence="9" key="1">
    <citation type="journal article" date="2021" name="New Phytol.">
        <title>Evolutionary innovations through gain and loss of genes in the ectomycorrhizal Boletales.</title>
        <authorList>
            <person name="Wu G."/>
            <person name="Miyauchi S."/>
            <person name="Morin E."/>
            <person name="Kuo A."/>
            <person name="Drula E."/>
            <person name="Varga T."/>
            <person name="Kohler A."/>
            <person name="Feng B."/>
            <person name="Cao Y."/>
            <person name="Lipzen A."/>
            <person name="Daum C."/>
            <person name="Hundley H."/>
            <person name="Pangilinan J."/>
            <person name="Johnson J."/>
            <person name="Barry K."/>
            <person name="LaButti K."/>
            <person name="Ng V."/>
            <person name="Ahrendt S."/>
            <person name="Min B."/>
            <person name="Choi I.G."/>
            <person name="Park H."/>
            <person name="Plett J.M."/>
            <person name="Magnuson J."/>
            <person name="Spatafora J.W."/>
            <person name="Nagy L.G."/>
            <person name="Henrissat B."/>
            <person name="Grigoriev I.V."/>
            <person name="Yang Z.L."/>
            <person name="Xu J."/>
            <person name="Martin F.M."/>
        </authorList>
    </citation>
    <scope>NUCLEOTIDE SEQUENCE</scope>
    <source>
        <strain evidence="9">KKN 215</strain>
    </source>
</reference>
<dbReference type="InterPro" id="IPR011701">
    <property type="entry name" value="MFS"/>
</dbReference>
<dbReference type="PANTHER" id="PTHR43791">
    <property type="entry name" value="PERMEASE-RELATED"/>
    <property type="match status" value="1"/>
</dbReference>
<dbReference type="GO" id="GO:0016020">
    <property type="term" value="C:membrane"/>
    <property type="evidence" value="ECO:0007669"/>
    <property type="project" value="UniProtKB-SubCell"/>
</dbReference>
<accession>A0A8K0UJ55</accession>
<feature type="domain" description="Major facilitator superfamily (MFS) profile" evidence="8">
    <location>
        <begin position="49"/>
        <end position="492"/>
    </location>
</feature>